<dbReference type="HAMAP" id="MF_00765">
    <property type="entry name" value="DarP"/>
    <property type="match status" value="1"/>
</dbReference>
<dbReference type="EMBL" id="JACDXW010000005">
    <property type="protein sequence ID" value="MCB5364099.1"/>
    <property type="molecule type" value="Genomic_DNA"/>
</dbReference>
<evidence type="ECO:0000256" key="1">
    <source>
        <dbReference type="ARBA" id="ARBA00022490"/>
    </source>
</evidence>
<evidence type="ECO:0000256" key="3">
    <source>
        <dbReference type="ARBA" id="ARBA00022730"/>
    </source>
</evidence>
<evidence type="ECO:0000313" key="7">
    <source>
        <dbReference type="EMBL" id="MCB5364099.1"/>
    </source>
</evidence>
<dbReference type="CDD" id="cd16331">
    <property type="entry name" value="YjgA-like"/>
    <property type="match status" value="1"/>
</dbReference>
<dbReference type="InterPro" id="IPR006839">
    <property type="entry name" value="DarP"/>
</dbReference>
<keyword evidence="8" id="KW-1185">Reference proteome</keyword>
<dbReference type="RefSeq" id="WP_226954815.1">
    <property type="nucleotide sequence ID" value="NZ_JACDXW010000005.1"/>
</dbReference>
<evidence type="ECO:0000256" key="6">
    <source>
        <dbReference type="SAM" id="MobiDB-lite"/>
    </source>
</evidence>
<feature type="compositionally biased region" description="Acidic residues" evidence="6">
    <location>
        <begin position="1"/>
        <end position="12"/>
    </location>
</feature>
<sequence length="184" mass="21400">MSDPNFDDAPDDDLPRPPSKSQLKRDMHALLDLGKQLIDLSTDQLKRLPLSDRLYDAILLAQRTNAREGRRRQVHYVGKLMRDVDAEAIRQQLETWAHGSRQQTAHMHRLEAIRDRLIDDDEMLTKLLNDYPSTDITRLRTLIREARKEAKANTQLLQGQSPQRKHYRALFQALKTLIDEPEST</sequence>
<keyword evidence="1 5" id="KW-0963">Cytoplasm</keyword>
<evidence type="ECO:0000256" key="5">
    <source>
        <dbReference type="HAMAP-Rule" id="MF_00765"/>
    </source>
</evidence>
<dbReference type="Gene3D" id="1.10.60.30">
    <property type="entry name" value="PSPTO4464-like domains"/>
    <property type="match status" value="2"/>
</dbReference>
<proteinExistence type="inferred from homology"/>
<keyword evidence="2 5" id="KW-0690">Ribosome biogenesis</keyword>
<evidence type="ECO:0000313" key="8">
    <source>
        <dbReference type="Proteomes" id="UP000776983"/>
    </source>
</evidence>
<dbReference type="NCBIfam" id="NF003593">
    <property type="entry name" value="PRK05255.1-1"/>
    <property type="match status" value="1"/>
</dbReference>
<dbReference type="PANTHER" id="PTHR38101:SF1">
    <property type="entry name" value="UPF0307 PROTEIN YJGA"/>
    <property type="match status" value="1"/>
</dbReference>
<accession>A0ABS8CE50</accession>
<evidence type="ECO:0000256" key="2">
    <source>
        <dbReference type="ARBA" id="ARBA00022517"/>
    </source>
</evidence>
<comment type="subcellular location">
    <subcellularLocation>
        <location evidence="5">Cytoplasm</location>
    </subcellularLocation>
    <text evidence="5">Associates with late stage pre-50S ribosomal subunits.</text>
</comment>
<feature type="region of interest" description="Disordered" evidence="6">
    <location>
        <begin position="1"/>
        <end position="22"/>
    </location>
</feature>
<name>A0ABS8CE50_9BURK</name>
<comment type="similarity">
    <text evidence="5">Belongs to the DarP family.</text>
</comment>
<dbReference type="InterPro" id="IPR023153">
    <property type="entry name" value="DarP_sf"/>
</dbReference>
<comment type="function">
    <text evidence="5">Member of a network of 50S ribosomal subunit biogenesis factors which assembles along the 30S-50S interface, preventing incorrect 23S rRNA structures from forming. Promotes peptidyl transferase center (PTC) maturation.</text>
</comment>
<evidence type="ECO:0000256" key="4">
    <source>
        <dbReference type="ARBA" id="ARBA00022884"/>
    </source>
</evidence>
<reference evidence="7 8" key="1">
    <citation type="submission" date="2020-07" db="EMBL/GenBank/DDBJ databases">
        <title>Pusillimonas sp. nov., isolated from poultry manure in Taiwan.</title>
        <authorList>
            <person name="Lin S.-Y."/>
            <person name="Tang Y.-S."/>
            <person name="Young C.-C."/>
        </authorList>
    </citation>
    <scope>NUCLEOTIDE SEQUENCE [LARGE SCALE GENOMIC DNA]</scope>
    <source>
        <strain evidence="7 8">CC-YST705</strain>
    </source>
</reference>
<organism evidence="7 8">
    <name type="scientific">Mesopusillimonas faecipullorum</name>
    <dbReference type="NCBI Taxonomy" id="2755040"/>
    <lineage>
        <taxon>Bacteria</taxon>
        <taxon>Pseudomonadati</taxon>
        <taxon>Pseudomonadota</taxon>
        <taxon>Betaproteobacteria</taxon>
        <taxon>Burkholderiales</taxon>
        <taxon>Alcaligenaceae</taxon>
        <taxon>Mesopusillimonas</taxon>
    </lineage>
</organism>
<keyword evidence="3 5" id="KW-0699">rRNA-binding</keyword>
<dbReference type="SUPFAM" id="SSF158710">
    <property type="entry name" value="PSPTO4464-like"/>
    <property type="match status" value="1"/>
</dbReference>
<comment type="caution">
    <text evidence="7">The sequence shown here is derived from an EMBL/GenBank/DDBJ whole genome shotgun (WGS) entry which is preliminary data.</text>
</comment>
<dbReference type="Pfam" id="PF04751">
    <property type="entry name" value="DarP"/>
    <property type="match status" value="1"/>
</dbReference>
<dbReference type="PIRSF" id="PIRSF016183">
    <property type="entry name" value="UCP016183"/>
    <property type="match status" value="1"/>
</dbReference>
<keyword evidence="4 5" id="KW-0694">RNA-binding</keyword>
<gene>
    <name evidence="5" type="primary">darP</name>
    <name evidence="7" type="ORF">H0484_10120</name>
</gene>
<protein>
    <recommendedName>
        <fullName evidence="5">Dual-action ribosomal maturation protein DarP</fullName>
    </recommendedName>
    <alternativeName>
        <fullName evidence="5">Large ribosomal subunit assembly factor DarP</fullName>
    </alternativeName>
</protein>
<dbReference type="Proteomes" id="UP000776983">
    <property type="component" value="Unassembled WGS sequence"/>
</dbReference>
<dbReference type="PANTHER" id="PTHR38101">
    <property type="entry name" value="UPF0307 PROTEIN YJGA"/>
    <property type="match status" value="1"/>
</dbReference>